<dbReference type="PANTHER" id="PTHR38108:SF1">
    <property type="entry name" value="UPF0319 PROTEIN YCCT"/>
    <property type="match status" value="1"/>
</dbReference>
<dbReference type="Proteomes" id="UP000651977">
    <property type="component" value="Unassembled WGS sequence"/>
</dbReference>
<reference evidence="5" key="1">
    <citation type="journal article" date="2019" name="Int. J. Syst. Evol. Microbiol.">
        <title>The Global Catalogue of Microorganisms (GCM) 10K type strain sequencing project: providing services to taxonomists for standard genome sequencing and annotation.</title>
        <authorList>
            <consortium name="The Broad Institute Genomics Platform"/>
            <consortium name="The Broad Institute Genome Sequencing Center for Infectious Disease"/>
            <person name="Wu L."/>
            <person name="Ma J."/>
        </authorList>
    </citation>
    <scope>NUCLEOTIDE SEQUENCE [LARGE SCALE GENOMIC DNA]</scope>
    <source>
        <strain evidence="5">CGMCC 1.10131</strain>
    </source>
</reference>
<dbReference type="RefSeq" id="WP_055731413.1">
    <property type="nucleotide sequence ID" value="NZ_BMDY01000002.1"/>
</dbReference>
<proteinExistence type="inferred from homology"/>
<evidence type="ECO:0000256" key="3">
    <source>
        <dbReference type="SAM" id="SignalP"/>
    </source>
</evidence>
<keyword evidence="2 3" id="KW-0732">Signal</keyword>
<protein>
    <submittedName>
        <fullName evidence="4">UPF0319 protein</fullName>
    </submittedName>
</protein>
<evidence type="ECO:0000256" key="1">
    <source>
        <dbReference type="ARBA" id="ARBA00008490"/>
    </source>
</evidence>
<name>A0ABQ1HX65_9ALTE</name>
<organism evidence="4 5">
    <name type="scientific">Agarivorans gilvus</name>
    <dbReference type="NCBI Taxonomy" id="680279"/>
    <lineage>
        <taxon>Bacteria</taxon>
        <taxon>Pseudomonadati</taxon>
        <taxon>Pseudomonadota</taxon>
        <taxon>Gammaproteobacteria</taxon>
        <taxon>Alteromonadales</taxon>
        <taxon>Alteromonadaceae</taxon>
        <taxon>Agarivorans</taxon>
    </lineage>
</organism>
<dbReference type="InterPro" id="IPR018635">
    <property type="entry name" value="UPF0319"/>
</dbReference>
<accession>A0ABQ1HX65</accession>
<evidence type="ECO:0000313" key="4">
    <source>
        <dbReference type="EMBL" id="GGA94358.1"/>
    </source>
</evidence>
<gene>
    <name evidence="4" type="ORF">GCM10007414_03800</name>
</gene>
<dbReference type="EMBL" id="BMDY01000002">
    <property type="protein sequence ID" value="GGA94358.1"/>
    <property type="molecule type" value="Genomic_DNA"/>
</dbReference>
<keyword evidence="5" id="KW-1185">Reference proteome</keyword>
<dbReference type="Pfam" id="PF09829">
    <property type="entry name" value="DUF2057"/>
    <property type="match status" value="1"/>
</dbReference>
<dbReference type="PANTHER" id="PTHR38108">
    <property type="entry name" value="UPF0319 PROTEIN YCCT"/>
    <property type="match status" value="1"/>
</dbReference>
<evidence type="ECO:0000256" key="2">
    <source>
        <dbReference type="ARBA" id="ARBA00022729"/>
    </source>
</evidence>
<sequence>MRFFGKALFLTFACLSSLQAFASSFSTPVFYEIMYLDKQSMGMLSLNKNETDLSAGEHQLVVRYIDTVGSNNNSEIIKSEPVVINLNVKNGQDIVLEAKKPRSIKQAQRYAKDPKFTLVDKNGTSVEASVYVLPFQPGMQLSRNYLNEIAEIEAQQVAKAPAVQPQASTVAPATNKAPASNANAALAASTVAVAGTASAVTPAAETVVINADDSTELQMLQFWYQRADKETRKQFQIWAIQQQ</sequence>
<feature type="signal peptide" evidence="3">
    <location>
        <begin position="1"/>
        <end position="22"/>
    </location>
</feature>
<evidence type="ECO:0000313" key="5">
    <source>
        <dbReference type="Proteomes" id="UP000651977"/>
    </source>
</evidence>
<comment type="similarity">
    <text evidence="1">Belongs to the UPF0319 family.</text>
</comment>
<comment type="caution">
    <text evidence="4">The sequence shown here is derived from an EMBL/GenBank/DDBJ whole genome shotgun (WGS) entry which is preliminary data.</text>
</comment>
<feature type="chain" id="PRO_5047202998" evidence="3">
    <location>
        <begin position="23"/>
        <end position="243"/>
    </location>
</feature>